<evidence type="ECO:0000256" key="1">
    <source>
        <dbReference type="SAM" id="Coils"/>
    </source>
</evidence>
<reference evidence="2 3" key="1">
    <citation type="submission" date="2020-04" db="EMBL/GenBank/DDBJ databases">
        <authorList>
            <person name="Wallbank WR R."/>
            <person name="Pardo Diaz C."/>
            <person name="Kozak K."/>
            <person name="Martin S."/>
            <person name="Jiggins C."/>
            <person name="Moest M."/>
            <person name="Warren A I."/>
            <person name="Byers J.R.P. K."/>
            <person name="Montejo-Kovacevich G."/>
            <person name="Yen C E."/>
        </authorList>
    </citation>
    <scope>NUCLEOTIDE SEQUENCE [LARGE SCALE GENOMIC DNA]</scope>
</reference>
<dbReference type="Proteomes" id="UP000494106">
    <property type="component" value="Unassembled WGS sequence"/>
</dbReference>
<evidence type="ECO:0000313" key="3">
    <source>
        <dbReference type="Proteomes" id="UP000494106"/>
    </source>
</evidence>
<gene>
    <name evidence="2" type="ORF">APLA_LOCUS11737</name>
</gene>
<dbReference type="Gene3D" id="6.10.250.1080">
    <property type="match status" value="1"/>
</dbReference>
<keyword evidence="1" id="KW-0175">Coiled coil</keyword>
<dbReference type="OrthoDB" id="7484295at2759"/>
<sequence>MLVTWKEEQNLVLNKLVTDITDLKLQCTTIQKSNSDIQEAMIYINKDYEEMRNKVELLGKEHEEYTKYINERLETTVRDGSAHSRIIKNLEKKIDALEQQARRFAISRFVKSLKGAAKT</sequence>
<name>A0A8S1APL1_ARCPL</name>
<proteinExistence type="predicted"/>
<accession>A0A8S1APL1</accession>
<feature type="coiled-coil region" evidence="1">
    <location>
        <begin position="80"/>
        <end position="107"/>
    </location>
</feature>
<comment type="caution">
    <text evidence="2">The sequence shown here is derived from an EMBL/GenBank/DDBJ whole genome shotgun (WGS) entry which is preliminary data.</text>
</comment>
<organism evidence="2 3">
    <name type="scientific">Arctia plantaginis</name>
    <name type="common">Wood tiger moth</name>
    <name type="synonym">Phalaena plantaginis</name>
    <dbReference type="NCBI Taxonomy" id="874455"/>
    <lineage>
        <taxon>Eukaryota</taxon>
        <taxon>Metazoa</taxon>
        <taxon>Ecdysozoa</taxon>
        <taxon>Arthropoda</taxon>
        <taxon>Hexapoda</taxon>
        <taxon>Insecta</taxon>
        <taxon>Pterygota</taxon>
        <taxon>Neoptera</taxon>
        <taxon>Endopterygota</taxon>
        <taxon>Lepidoptera</taxon>
        <taxon>Glossata</taxon>
        <taxon>Ditrysia</taxon>
        <taxon>Noctuoidea</taxon>
        <taxon>Erebidae</taxon>
        <taxon>Arctiinae</taxon>
        <taxon>Arctia</taxon>
    </lineage>
</organism>
<protein>
    <submittedName>
        <fullName evidence="2">Uncharacterized protein</fullName>
    </submittedName>
</protein>
<evidence type="ECO:0000313" key="2">
    <source>
        <dbReference type="EMBL" id="CAB3248468.1"/>
    </source>
</evidence>
<keyword evidence="3" id="KW-1185">Reference proteome</keyword>
<dbReference type="EMBL" id="CADEBC010000534">
    <property type="protein sequence ID" value="CAB3248468.1"/>
    <property type="molecule type" value="Genomic_DNA"/>
</dbReference>
<dbReference type="AlphaFoldDB" id="A0A8S1APL1"/>